<comment type="caution">
    <text evidence="7">Lacks conserved residue(s) required for the propagation of feature annotation.</text>
</comment>
<feature type="binding site" evidence="7 8">
    <location>
        <begin position="61"/>
        <end position="64"/>
    </location>
    <ligand>
        <name>substrate</name>
    </ligand>
</feature>
<dbReference type="InterPro" id="IPR036043">
    <property type="entry name" value="Phosphoglycerate_kinase_sf"/>
</dbReference>
<dbReference type="Proteomes" id="UP000182693">
    <property type="component" value="Unassembled WGS sequence"/>
</dbReference>
<dbReference type="Gene3D" id="3.40.50.1260">
    <property type="entry name" value="Phosphoglycerate kinase, N-terminal domain"/>
    <property type="match status" value="2"/>
</dbReference>
<feature type="binding site" evidence="7">
    <location>
        <position position="38"/>
    </location>
    <ligand>
        <name>substrate</name>
    </ligand>
</feature>
<dbReference type="EC" id="2.7.2.3" evidence="2 7"/>
<evidence type="ECO:0000256" key="2">
    <source>
        <dbReference type="ARBA" id="ARBA00013061"/>
    </source>
</evidence>
<gene>
    <name evidence="7" type="primary">pgk</name>
    <name evidence="11" type="ORF">AUJ30_01910</name>
</gene>
<dbReference type="GO" id="GO:0006094">
    <property type="term" value="P:gluconeogenesis"/>
    <property type="evidence" value="ECO:0007669"/>
    <property type="project" value="TreeGrafter"/>
</dbReference>
<dbReference type="AlphaFoldDB" id="A0A1J4Y130"/>
<keyword evidence="4 7" id="KW-0547">Nucleotide-binding</keyword>
<evidence type="ECO:0000256" key="4">
    <source>
        <dbReference type="ARBA" id="ARBA00022741"/>
    </source>
</evidence>
<feature type="binding site" evidence="7 8">
    <location>
        <begin position="22"/>
        <end position="24"/>
    </location>
    <ligand>
        <name>substrate</name>
    </ligand>
</feature>
<keyword evidence="5 7" id="KW-0418">Kinase</keyword>
<reference evidence="11 12" key="1">
    <citation type="journal article" date="2016" name="Environ. Microbiol.">
        <title>Genomic resolution of a cold subsurface aquifer community provides metabolic insights for novel microbes adapted to high CO concentrations.</title>
        <authorList>
            <person name="Probst A.J."/>
            <person name="Castelle C.J."/>
            <person name="Singh A."/>
            <person name="Brown C.T."/>
            <person name="Anantharaman K."/>
            <person name="Sharon I."/>
            <person name="Hug L.A."/>
            <person name="Burstein D."/>
            <person name="Emerson J.B."/>
            <person name="Thomas B.C."/>
            <person name="Banfield J.F."/>
        </authorList>
    </citation>
    <scope>NUCLEOTIDE SEQUENCE [LARGE SCALE GENOMIC DNA]</scope>
    <source>
        <strain evidence="11">CG1_02_39_135</strain>
    </source>
</reference>
<comment type="pathway">
    <text evidence="7">Carbohydrate degradation; glycolysis; pyruvate from D-glyceraldehyde 3-phosphate: step 2/5.</text>
</comment>
<dbReference type="GO" id="GO:0006096">
    <property type="term" value="P:glycolytic process"/>
    <property type="evidence" value="ECO:0007669"/>
    <property type="project" value="UniProtKB-UniRule"/>
</dbReference>
<feature type="binding site" evidence="7">
    <location>
        <position position="159"/>
    </location>
    <ligand>
        <name>substrate</name>
    </ligand>
</feature>
<protein>
    <recommendedName>
        <fullName evidence="2 7">Phosphoglycerate kinase</fullName>
        <ecNumber evidence="2 7">2.7.2.3</ecNumber>
    </recommendedName>
</protein>
<feature type="binding site" evidence="7">
    <location>
        <begin position="340"/>
        <end position="343"/>
    </location>
    <ligand>
        <name>ATP</name>
        <dbReference type="ChEBI" id="CHEBI:30616"/>
    </ligand>
</feature>
<feature type="binding site" evidence="8">
    <location>
        <position position="126"/>
    </location>
    <ligand>
        <name>(2R)-3-phosphoglycerate</name>
        <dbReference type="ChEBI" id="CHEBI:58272"/>
    </ligand>
</feature>
<dbReference type="GO" id="GO:0004618">
    <property type="term" value="F:phosphoglycerate kinase activity"/>
    <property type="evidence" value="ECO:0007669"/>
    <property type="project" value="UniProtKB-UniRule"/>
</dbReference>
<evidence type="ECO:0000313" key="12">
    <source>
        <dbReference type="Proteomes" id="UP000182693"/>
    </source>
</evidence>
<evidence type="ECO:0000256" key="1">
    <source>
        <dbReference type="ARBA" id="ARBA00000642"/>
    </source>
</evidence>
<evidence type="ECO:0000256" key="7">
    <source>
        <dbReference type="HAMAP-Rule" id="MF_00145"/>
    </source>
</evidence>
<proteinExistence type="inferred from homology"/>
<keyword evidence="6 7" id="KW-0067">ATP-binding</keyword>
<feature type="binding site" evidence="7 9">
    <location>
        <position position="209"/>
    </location>
    <ligand>
        <name>ATP</name>
        <dbReference type="ChEBI" id="CHEBI:30616"/>
    </ligand>
</feature>
<dbReference type="HAMAP" id="MF_00145">
    <property type="entry name" value="Phosphoglyc_kinase"/>
    <property type="match status" value="1"/>
</dbReference>
<dbReference type="SUPFAM" id="SSF53748">
    <property type="entry name" value="Phosphoglycerate kinase"/>
    <property type="match status" value="1"/>
</dbReference>
<dbReference type="GO" id="GO:0043531">
    <property type="term" value="F:ADP binding"/>
    <property type="evidence" value="ECO:0007669"/>
    <property type="project" value="TreeGrafter"/>
</dbReference>
<dbReference type="InterPro" id="IPR001576">
    <property type="entry name" value="Phosphoglycerate_kinase"/>
</dbReference>
<dbReference type="InterPro" id="IPR015824">
    <property type="entry name" value="Phosphoglycerate_kinase_N"/>
</dbReference>
<comment type="subcellular location">
    <subcellularLocation>
        <location evidence="7">Cytoplasm</location>
    </subcellularLocation>
</comment>
<evidence type="ECO:0000256" key="3">
    <source>
        <dbReference type="ARBA" id="ARBA00022679"/>
    </source>
</evidence>
<dbReference type="Pfam" id="PF00162">
    <property type="entry name" value="PGK"/>
    <property type="match status" value="1"/>
</dbReference>
<accession>A0A1J4Y130</accession>
<keyword evidence="3 7" id="KW-0808">Transferase</keyword>
<evidence type="ECO:0000256" key="6">
    <source>
        <dbReference type="ARBA" id="ARBA00022840"/>
    </source>
</evidence>
<feature type="binding site" evidence="8">
    <location>
        <position position="159"/>
    </location>
    <ligand>
        <name>(2R)-3-phosphoglycerate</name>
        <dbReference type="ChEBI" id="CHEBI:58272"/>
    </ligand>
</feature>
<keyword evidence="7" id="KW-0324">Glycolysis</keyword>
<feature type="binding site" evidence="7 9">
    <location>
        <position position="314"/>
    </location>
    <ligand>
        <name>ATP</name>
        <dbReference type="ChEBI" id="CHEBI:30616"/>
    </ligand>
</feature>
<keyword evidence="7" id="KW-0963">Cytoplasm</keyword>
<comment type="subunit">
    <text evidence="7">Monomer.</text>
</comment>
<comment type="similarity">
    <text evidence="7 10">Belongs to the phosphoglycerate kinase family.</text>
</comment>
<dbReference type="GO" id="GO:0005829">
    <property type="term" value="C:cytosol"/>
    <property type="evidence" value="ECO:0007669"/>
    <property type="project" value="TreeGrafter"/>
</dbReference>
<evidence type="ECO:0000256" key="10">
    <source>
        <dbReference type="RuleBase" id="RU000532"/>
    </source>
</evidence>
<dbReference type="PRINTS" id="PR00477">
    <property type="entry name" value="PHGLYCKINASE"/>
</dbReference>
<sequence>MKYLSSLKNKNLSNQICLLRVDFNLTDDDLRKQKIPLRIKSALPTIKFLLGKGAKVVILSHRGRPKETSDKRQVTRVYTLKPFVKILSKLLKKSVQFIDFKKDFKTIKTIIKISPRGTIFLLENLRFFPGEDKNDQKFARKLASLGKFYINDAFAFSHRPTASMVGIPKFLASYAGLLLEKEIKNLSKVMQKPKRPLVIILGGAKISDKIGVIKNFLKNVNGHKSRVNCILTGGGVANTFFAAQRLPIGKSLYEKQMIPTAKLLLRSRKIILPIDSAIQGKKILDIGPKTIKRYVEIIKKARTIVWNGPMGYIESPKFARGSKAISQAILKSQAFSVIGGGETISILPAACFKPHASRLFVSTAGGAMLEYLAGKKLPGIEALNTSL</sequence>
<evidence type="ECO:0000256" key="8">
    <source>
        <dbReference type="PIRSR" id="PIRSR000724-1"/>
    </source>
</evidence>
<name>A0A1J4Y130_9BACT</name>
<evidence type="ECO:0000313" key="11">
    <source>
        <dbReference type="EMBL" id="OIO64918.1"/>
    </source>
</evidence>
<dbReference type="STRING" id="1805425.AUJ30_01910"/>
<feature type="binding site" evidence="8">
    <location>
        <position position="38"/>
    </location>
    <ligand>
        <name>(2R)-3-phosphoglycerate</name>
        <dbReference type="ChEBI" id="CHEBI:58272"/>
    </ligand>
</feature>
<dbReference type="UniPathway" id="UPA00109">
    <property type="reaction ID" value="UER00185"/>
</dbReference>
<dbReference type="GO" id="GO:0005524">
    <property type="term" value="F:ATP binding"/>
    <property type="evidence" value="ECO:0007669"/>
    <property type="project" value="UniProtKB-KW"/>
</dbReference>
<evidence type="ECO:0000256" key="9">
    <source>
        <dbReference type="PIRSR" id="PIRSR000724-2"/>
    </source>
</evidence>
<comment type="catalytic activity">
    <reaction evidence="1 7 10">
        <text>(2R)-3-phosphoglycerate + ATP = (2R)-3-phospho-glyceroyl phosphate + ADP</text>
        <dbReference type="Rhea" id="RHEA:14801"/>
        <dbReference type="ChEBI" id="CHEBI:30616"/>
        <dbReference type="ChEBI" id="CHEBI:57604"/>
        <dbReference type="ChEBI" id="CHEBI:58272"/>
        <dbReference type="ChEBI" id="CHEBI:456216"/>
        <dbReference type="EC" id="2.7.2.3"/>
    </reaction>
</comment>
<organism evidence="11 12">
    <name type="scientific">Candidatus Wolfebacteria bacterium CG1_02_39_135</name>
    <dbReference type="NCBI Taxonomy" id="1805425"/>
    <lineage>
        <taxon>Bacteria</taxon>
        <taxon>Candidatus Wolfeibacteriota</taxon>
    </lineage>
</organism>
<comment type="caution">
    <text evidence="11">The sequence shown here is derived from an EMBL/GenBank/DDBJ whole genome shotgun (WGS) entry which is preliminary data.</text>
</comment>
<dbReference type="PIRSF" id="PIRSF000724">
    <property type="entry name" value="Pgk"/>
    <property type="match status" value="1"/>
</dbReference>
<dbReference type="PANTHER" id="PTHR11406:SF23">
    <property type="entry name" value="PHOSPHOGLYCERATE KINASE 1, CHLOROPLASTIC-RELATED"/>
    <property type="match status" value="1"/>
</dbReference>
<feature type="binding site" evidence="7">
    <location>
        <position position="126"/>
    </location>
    <ligand>
        <name>substrate</name>
    </ligand>
</feature>
<evidence type="ECO:0000256" key="5">
    <source>
        <dbReference type="ARBA" id="ARBA00022777"/>
    </source>
</evidence>
<dbReference type="PANTHER" id="PTHR11406">
    <property type="entry name" value="PHOSPHOGLYCERATE KINASE"/>
    <property type="match status" value="1"/>
</dbReference>
<dbReference type="EMBL" id="MNWX01000034">
    <property type="protein sequence ID" value="OIO64918.1"/>
    <property type="molecule type" value="Genomic_DNA"/>
</dbReference>